<proteinExistence type="predicted"/>
<feature type="region of interest" description="Disordered" evidence="1">
    <location>
        <begin position="267"/>
        <end position="314"/>
    </location>
</feature>
<dbReference type="RefSeq" id="WP_345374985.1">
    <property type="nucleotide sequence ID" value="NZ_BAABHM010000011.1"/>
</dbReference>
<reference evidence="3" key="1">
    <citation type="journal article" date="2019" name="Int. J. Syst. Evol. Microbiol.">
        <title>The Global Catalogue of Microorganisms (GCM) 10K type strain sequencing project: providing services to taxonomists for standard genome sequencing and annotation.</title>
        <authorList>
            <consortium name="The Broad Institute Genomics Platform"/>
            <consortium name="The Broad Institute Genome Sequencing Center for Infectious Disease"/>
            <person name="Wu L."/>
            <person name="Ma J."/>
        </authorList>
    </citation>
    <scope>NUCLEOTIDE SEQUENCE [LARGE SCALE GENOMIC DNA]</scope>
    <source>
        <strain evidence="3">JCM 17975</strain>
    </source>
</reference>
<gene>
    <name evidence="2" type="ORF">GCM10023198_27670</name>
</gene>
<keyword evidence="3" id="KW-1185">Reference proteome</keyword>
<dbReference type="EMBL" id="BAABHM010000011">
    <property type="protein sequence ID" value="GAA4704484.1"/>
    <property type="molecule type" value="Genomic_DNA"/>
</dbReference>
<protein>
    <submittedName>
        <fullName evidence="2">Uncharacterized protein</fullName>
    </submittedName>
</protein>
<evidence type="ECO:0000313" key="2">
    <source>
        <dbReference type="EMBL" id="GAA4704484.1"/>
    </source>
</evidence>
<evidence type="ECO:0000313" key="3">
    <source>
        <dbReference type="Proteomes" id="UP001500843"/>
    </source>
</evidence>
<comment type="caution">
    <text evidence="2">The sequence shown here is derived from an EMBL/GenBank/DDBJ whole genome shotgun (WGS) entry which is preliminary data.</text>
</comment>
<organism evidence="2 3">
    <name type="scientific">Promicromonospora umidemergens</name>
    <dbReference type="NCBI Taxonomy" id="629679"/>
    <lineage>
        <taxon>Bacteria</taxon>
        <taxon>Bacillati</taxon>
        <taxon>Actinomycetota</taxon>
        <taxon>Actinomycetes</taxon>
        <taxon>Micrococcales</taxon>
        <taxon>Promicromonosporaceae</taxon>
        <taxon>Promicromonospora</taxon>
    </lineage>
</organism>
<evidence type="ECO:0000256" key="1">
    <source>
        <dbReference type="SAM" id="MobiDB-lite"/>
    </source>
</evidence>
<name>A0ABP8XAZ6_9MICO</name>
<sequence>MDTEPIRGSWPVATFDPAGTWGEMLGNVAWLRGHTFADILKVAQQHEEHISTGQRDPDEPFPRLLGNIAQWHLAGRQVLDHAIGYYTFNSPRDPSTRMFSLAETAPKDTRNDAELVGIEPADTIGAHLLTQRVWNDLSARRERFGYSLIYTYNANQPQTVVDHQARSIRMPGWQRLSQRVADLAHIMTSAALRPVMEQAHDTQHGAIKIIASSAAHLVVTSTGLDPRTAPFPTTQLAVAPDPDHGTRLVLTIGEAARRIANNVLAGISTPQRPDGIPAPVTGQINNNASSQHAPGRHFPEPKRPSPASASDVEL</sequence>
<dbReference type="Proteomes" id="UP001500843">
    <property type="component" value="Unassembled WGS sequence"/>
</dbReference>
<feature type="compositionally biased region" description="Polar residues" evidence="1">
    <location>
        <begin position="282"/>
        <end position="292"/>
    </location>
</feature>
<accession>A0ABP8XAZ6</accession>